<dbReference type="Pfam" id="PF01229">
    <property type="entry name" value="Glyco_hydro_39"/>
    <property type="match status" value="1"/>
</dbReference>
<dbReference type="STRING" id="1477437.SAMN05444682_103378"/>
<sequence>MSTTSRRTFIKAAAVLPLAAQLHNSTENRSNPQSPWVESATRTLVKIGRIKLKAPSEFASSPFGIGCETLDRDLWKPSEVYPWIKSLPVKWARLQTGWERVEKIKGTYDWGWLDESVDGLVNVGINPFFNVGYGNPHYSGGGVGFHPMNDTKALSGWKNFVRLLVERYRDRITHYEIWNEPNLGGFWKPDAPDPAKYVALVRETASLIREGHREAVIVGGVVSRLPQTYIRQLFEEGIAEHIDIFSFHPYTTVPEHYNARIQALQKLALQYKPTLQIWQGENGYPSQPGSTGFSGEGPWTENIQAKNMLRRLLTDCSLGLPMTLWFLIVDIHDYPKGSGKVNYKGVLRAKPEISPKPAYHALQHLGSVIHGHIETRNAILQAMQASQPFTEADYRAFGNGEKESLSNFQAALFNTDMGPALAYWNTEKAADTLEDKAQIHLMLWDWETNGIHEPVLVDPFTGAIYELGSSSRMNDDDKWRINQEAQVFQFIPLRDYPLLIMEKGNVV</sequence>
<evidence type="ECO:0000313" key="6">
    <source>
        <dbReference type="Proteomes" id="UP000198670"/>
    </source>
</evidence>
<dbReference type="Proteomes" id="UP000198670">
    <property type="component" value="Unassembled WGS sequence"/>
</dbReference>
<comment type="similarity">
    <text evidence="1">Belongs to the glycosyl hydrolase 39 family.</text>
</comment>
<proteinExistence type="inferred from homology"/>
<reference evidence="5 6" key="1">
    <citation type="submission" date="2016-10" db="EMBL/GenBank/DDBJ databases">
        <authorList>
            <person name="de Groot N.N."/>
        </authorList>
    </citation>
    <scope>NUCLEOTIDE SEQUENCE [LARGE SCALE GENOMIC DNA]</scope>
    <source>
        <strain evidence="5 6">RK1</strain>
    </source>
</reference>
<dbReference type="Gene3D" id="3.20.20.80">
    <property type="entry name" value="Glycosidases"/>
    <property type="match status" value="1"/>
</dbReference>
<protein>
    <submittedName>
        <fullName evidence="5">Glycosyl hydrolases family 39</fullName>
    </submittedName>
</protein>
<dbReference type="AlphaFoldDB" id="A0A1I3HIE9"/>
<feature type="domain" description="Glycosyl hydrolases family 39 N-terminal catalytic" evidence="4">
    <location>
        <begin position="105"/>
        <end position="255"/>
    </location>
</feature>
<dbReference type="RefSeq" id="WP_090626145.1">
    <property type="nucleotide sequence ID" value="NZ_FOQO01000003.1"/>
</dbReference>
<dbReference type="PANTHER" id="PTHR12631">
    <property type="entry name" value="ALPHA-L-IDURONIDASE"/>
    <property type="match status" value="1"/>
</dbReference>
<keyword evidence="3" id="KW-0326">Glycosidase</keyword>
<keyword evidence="2 5" id="KW-0378">Hydrolase</keyword>
<evidence type="ECO:0000313" key="5">
    <source>
        <dbReference type="EMBL" id="SFI35515.1"/>
    </source>
</evidence>
<evidence type="ECO:0000256" key="2">
    <source>
        <dbReference type="ARBA" id="ARBA00022801"/>
    </source>
</evidence>
<evidence type="ECO:0000259" key="4">
    <source>
        <dbReference type="Pfam" id="PF01229"/>
    </source>
</evidence>
<dbReference type="OrthoDB" id="912485at2"/>
<dbReference type="GO" id="GO:0004553">
    <property type="term" value="F:hydrolase activity, hydrolyzing O-glycosyl compounds"/>
    <property type="evidence" value="ECO:0007669"/>
    <property type="project" value="TreeGrafter"/>
</dbReference>
<dbReference type="InterPro" id="IPR051923">
    <property type="entry name" value="Glycosyl_Hydrolase_39"/>
</dbReference>
<dbReference type="InterPro" id="IPR049166">
    <property type="entry name" value="GH39_cat"/>
</dbReference>
<dbReference type="InterPro" id="IPR017853">
    <property type="entry name" value="GH"/>
</dbReference>
<name>A0A1I3HIE9_9SPHI</name>
<organism evidence="5 6">
    <name type="scientific">Parapedobacter indicus</name>
    <dbReference type="NCBI Taxonomy" id="1477437"/>
    <lineage>
        <taxon>Bacteria</taxon>
        <taxon>Pseudomonadati</taxon>
        <taxon>Bacteroidota</taxon>
        <taxon>Sphingobacteriia</taxon>
        <taxon>Sphingobacteriales</taxon>
        <taxon>Sphingobacteriaceae</taxon>
        <taxon>Parapedobacter</taxon>
    </lineage>
</organism>
<keyword evidence="6" id="KW-1185">Reference proteome</keyword>
<evidence type="ECO:0000256" key="1">
    <source>
        <dbReference type="ARBA" id="ARBA00008875"/>
    </source>
</evidence>
<evidence type="ECO:0000256" key="3">
    <source>
        <dbReference type="ARBA" id="ARBA00023295"/>
    </source>
</evidence>
<dbReference type="EMBL" id="FOQO01000003">
    <property type="protein sequence ID" value="SFI35515.1"/>
    <property type="molecule type" value="Genomic_DNA"/>
</dbReference>
<dbReference type="PANTHER" id="PTHR12631:SF10">
    <property type="entry name" value="BETA-XYLOSIDASE-LIKE PROTEIN-RELATED"/>
    <property type="match status" value="1"/>
</dbReference>
<gene>
    <name evidence="5" type="ORF">SAMN05444682_103378</name>
</gene>
<dbReference type="SUPFAM" id="SSF51445">
    <property type="entry name" value="(Trans)glycosidases"/>
    <property type="match status" value="1"/>
</dbReference>
<accession>A0A1I3HIE9</accession>